<sequence length="332" mass="37061">MSSWTRTPAKNPPLQVVPFARLSVSDTVSAEGVAEVKQWPNPLARRQAERQTNTIEYTAPPPPGEVRGFPEPATRRKPQAQPQQPPQPALRPLKSDALKITQIPAATDPQVTVIIPLVSTTDFLEDALLSVKRQSYSQWCGLLGLVNLTDAQRLSVETTLNNTGLTNRFAVVTVVYDTRSGSRPAAITELADKATTPFVAHLDARDIWLPKKLELQLQIMEEKSVDIVGTLYREFGESSKSVNLPVGTLYTGDFERSNPLMLSSVLMKRDLAIFTDEFTAFDYDCWVRSHLKGVTLFNLDAVQVLRRITRSTIFNTVDTQPELIRQKYLQTA</sequence>
<evidence type="ECO:0008006" key="3">
    <source>
        <dbReference type="Google" id="ProtNLM"/>
    </source>
</evidence>
<accession>A0A6C0DTF8</accession>
<organism evidence="2">
    <name type="scientific">viral metagenome</name>
    <dbReference type="NCBI Taxonomy" id="1070528"/>
    <lineage>
        <taxon>unclassified sequences</taxon>
        <taxon>metagenomes</taxon>
        <taxon>organismal metagenomes</taxon>
    </lineage>
</organism>
<protein>
    <recommendedName>
        <fullName evidence="3">Glycosyltransferase 2-like domain-containing protein</fullName>
    </recommendedName>
</protein>
<dbReference type="Gene3D" id="3.90.550.10">
    <property type="entry name" value="Spore Coat Polysaccharide Biosynthesis Protein SpsA, Chain A"/>
    <property type="match status" value="1"/>
</dbReference>
<evidence type="ECO:0000313" key="2">
    <source>
        <dbReference type="EMBL" id="QHT19503.1"/>
    </source>
</evidence>
<feature type="region of interest" description="Disordered" evidence="1">
    <location>
        <begin position="39"/>
        <end position="91"/>
    </location>
</feature>
<dbReference type="InterPro" id="IPR029044">
    <property type="entry name" value="Nucleotide-diphossugar_trans"/>
</dbReference>
<name>A0A6C0DTF8_9ZZZZ</name>
<dbReference type="AlphaFoldDB" id="A0A6C0DTF8"/>
<proteinExistence type="predicted"/>
<dbReference type="EMBL" id="MN739667">
    <property type="protein sequence ID" value="QHT19503.1"/>
    <property type="molecule type" value="Genomic_DNA"/>
</dbReference>
<dbReference type="SUPFAM" id="SSF53448">
    <property type="entry name" value="Nucleotide-diphospho-sugar transferases"/>
    <property type="match status" value="1"/>
</dbReference>
<evidence type="ECO:0000256" key="1">
    <source>
        <dbReference type="SAM" id="MobiDB-lite"/>
    </source>
</evidence>
<reference evidence="2" key="1">
    <citation type="journal article" date="2020" name="Nature">
        <title>Giant virus diversity and host interactions through global metagenomics.</title>
        <authorList>
            <person name="Schulz F."/>
            <person name="Roux S."/>
            <person name="Paez-Espino D."/>
            <person name="Jungbluth S."/>
            <person name="Walsh D.A."/>
            <person name="Denef V.J."/>
            <person name="McMahon K.D."/>
            <person name="Konstantinidis K.T."/>
            <person name="Eloe-Fadrosh E.A."/>
            <person name="Kyrpides N.C."/>
            <person name="Woyke T."/>
        </authorList>
    </citation>
    <scope>NUCLEOTIDE SEQUENCE</scope>
    <source>
        <strain evidence="2">GVMAG-M-3300023174-57</strain>
    </source>
</reference>